<dbReference type="Pfam" id="PF02604">
    <property type="entry name" value="PhdYeFM_antitox"/>
    <property type="match status" value="1"/>
</dbReference>
<dbReference type="NCBIfam" id="TIGR01552">
    <property type="entry name" value="phd_fam"/>
    <property type="match status" value="1"/>
</dbReference>
<comment type="caution">
    <text evidence="3">The sequence shown here is derived from an EMBL/GenBank/DDBJ whole genome shotgun (WGS) entry which is preliminary data.</text>
</comment>
<evidence type="ECO:0000256" key="2">
    <source>
        <dbReference type="RuleBase" id="RU362080"/>
    </source>
</evidence>
<dbReference type="InterPro" id="IPR036165">
    <property type="entry name" value="YefM-like_sf"/>
</dbReference>
<dbReference type="SUPFAM" id="SSF143120">
    <property type="entry name" value="YefM-like"/>
    <property type="match status" value="1"/>
</dbReference>
<comment type="function">
    <text evidence="2">Antitoxin component of a type II toxin-antitoxin (TA) system.</text>
</comment>
<dbReference type="InterPro" id="IPR006442">
    <property type="entry name" value="Antitoxin_Phd/YefM"/>
</dbReference>
<organism evidence="3 4">
    <name type="scientific">Candidatus Gottesmanbacteria bacterium RIFCSPHIGHO2_02_FULL_39_11</name>
    <dbReference type="NCBI Taxonomy" id="1798382"/>
    <lineage>
        <taxon>Bacteria</taxon>
        <taxon>Candidatus Gottesmaniibacteriota</taxon>
    </lineage>
</organism>
<gene>
    <name evidence="3" type="ORF">A3D77_02750</name>
</gene>
<evidence type="ECO:0000313" key="4">
    <source>
        <dbReference type="Proteomes" id="UP000176923"/>
    </source>
</evidence>
<accession>A0A1F5ZTZ4</accession>
<dbReference type="Gene3D" id="3.40.1620.10">
    <property type="entry name" value="YefM-like domain"/>
    <property type="match status" value="1"/>
</dbReference>
<evidence type="ECO:0000313" key="3">
    <source>
        <dbReference type="EMBL" id="OGG15592.1"/>
    </source>
</evidence>
<dbReference type="Proteomes" id="UP000176923">
    <property type="component" value="Unassembled WGS sequence"/>
</dbReference>
<reference evidence="3 4" key="1">
    <citation type="journal article" date="2016" name="Nat. Commun.">
        <title>Thousands of microbial genomes shed light on interconnected biogeochemical processes in an aquifer system.</title>
        <authorList>
            <person name="Anantharaman K."/>
            <person name="Brown C.T."/>
            <person name="Hug L.A."/>
            <person name="Sharon I."/>
            <person name="Castelle C.J."/>
            <person name="Probst A.J."/>
            <person name="Thomas B.C."/>
            <person name="Singh A."/>
            <person name="Wilkins M.J."/>
            <person name="Karaoz U."/>
            <person name="Brodie E.L."/>
            <person name="Williams K.H."/>
            <person name="Hubbard S.S."/>
            <person name="Banfield J.F."/>
        </authorList>
    </citation>
    <scope>NUCLEOTIDE SEQUENCE [LARGE SCALE GENOMIC DNA]</scope>
</reference>
<protein>
    <recommendedName>
        <fullName evidence="2">Antitoxin</fullName>
    </recommendedName>
</protein>
<comment type="similarity">
    <text evidence="1 2">Belongs to the phD/YefM antitoxin family.</text>
</comment>
<dbReference type="EMBL" id="MFJL01000022">
    <property type="protein sequence ID" value="OGG15592.1"/>
    <property type="molecule type" value="Genomic_DNA"/>
</dbReference>
<name>A0A1F5ZTZ4_9BACT</name>
<sequence length="131" mass="15200">MKLHSFPPEKPISYKIDKSYKGVYSMPMLNNSVSIDDLRTNLAEFIGRVMYGKDRIIIKKYNRDAAVLLSVDDYEKLLDPTKRLSKSQWDEEVRKLDSIRTNIPDADPTDIVKEINQVIRDVRAENKNQNA</sequence>
<proteinExistence type="inferred from homology"/>
<evidence type="ECO:0000256" key="1">
    <source>
        <dbReference type="ARBA" id="ARBA00009981"/>
    </source>
</evidence>
<dbReference type="STRING" id="1798382.A3D77_02750"/>
<dbReference type="AlphaFoldDB" id="A0A1F5ZTZ4"/>